<gene>
    <name evidence="1" type="ORF">RB2654_21853</name>
</gene>
<dbReference type="Proteomes" id="UP000002931">
    <property type="component" value="Unassembled WGS sequence"/>
</dbReference>
<keyword evidence="2" id="KW-1185">Reference proteome</keyword>
<dbReference type="AlphaFoldDB" id="A3VLG9"/>
<reference evidence="1 2" key="1">
    <citation type="journal article" date="2010" name="J. Bacteriol.">
        <title>Genome sequences of Pelagibaca bermudensis HTCC2601T and Maritimibacter alkaliphilus HTCC2654T, the type strains of two marine Roseobacter genera.</title>
        <authorList>
            <person name="Thrash J.C."/>
            <person name="Cho J.C."/>
            <person name="Ferriera S."/>
            <person name="Johnson J."/>
            <person name="Vergin K.L."/>
            <person name="Giovannoni S.J."/>
        </authorList>
    </citation>
    <scope>NUCLEOTIDE SEQUENCE [LARGE SCALE GENOMIC DNA]</scope>
    <source>
        <strain evidence="1 2">HTCC2654</strain>
    </source>
</reference>
<organism evidence="1 2">
    <name type="scientific">Maritimibacter alkaliphilus HTCC2654</name>
    <dbReference type="NCBI Taxonomy" id="314271"/>
    <lineage>
        <taxon>Bacteria</taxon>
        <taxon>Pseudomonadati</taxon>
        <taxon>Pseudomonadota</taxon>
        <taxon>Alphaproteobacteria</taxon>
        <taxon>Rhodobacterales</taxon>
        <taxon>Roseobacteraceae</taxon>
        <taxon>Maritimibacter</taxon>
    </lineage>
</organism>
<dbReference type="eggNOG" id="COG1396">
    <property type="taxonomic scope" value="Bacteria"/>
</dbReference>
<protein>
    <submittedName>
        <fullName evidence="1">Uncharacterized protein</fullName>
    </submittedName>
</protein>
<dbReference type="RefSeq" id="WP_008335753.1">
    <property type="nucleotide sequence ID" value="NZ_CH902580.1"/>
</dbReference>
<name>A3VLG9_9RHOB</name>
<proteinExistence type="predicted"/>
<evidence type="ECO:0000313" key="1">
    <source>
        <dbReference type="EMBL" id="EAQ10857.1"/>
    </source>
</evidence>
<sequence>MQTESYTLADQAEDRLSEFREDFGGDGQFEVGIVQGVHAISDVCGIFFGPEATDDGLNTMLRHRLGEVVDQLGWRGALEEEVNGLYSELPIGGLFHDLHAYADYGVYAGIATDAEVRRGRISEMIEQASEFLRLIPVDGWGLEETQTVDIARKAIARWRLEQGDPITGPDLVLLSGKAEQTVRNELSKKKDGLAGNWKEVPASAALAWLETKSFLASIWQHQDDTEVLEQVNEPLTDVRFVPIAMDGSMFHPGLKKDGVYLLGGEGRERAVEDFDEALSILATMDIPTWRRPTSGGIWTRVRGNTKEFRRIERQDLEAMAKADTS</sequence>
<dbReference type="STRING" id="314271.RB2654_21853"/>
<evidence type="ECO:0000313" key="2">
    <source>
        <dbReference type="Proteomes" id="UP000002931"/>
    </source>
</evidence>
<dbReference type="OrthoDB" id="9800901at2"/>
<dbReference type="EMBL" id="AAMT01000023">
    <property type="protein sequence ID" value="EAQ10857.1"/>
    <property type="molecule type" value="Genomic_DNA"/>
</dbReference>
<accession>A3VLG9</accession>
<dbReference type="HOGENOM" id="CLU_844357_0_0_5"/>
<comment type="caution">
    <text evidence="1">The sequence shown here is derived from an EMBL/GenBank/DDBJ whole genome shotgun (WGS) entry which is preliminary data.</text>
</comment>